<dbReference type="InterPro" id="IPR036388">
    <property type="entry name" value="WH-like_DNA-bd_sf"/>
</dbReference>
<dbReference type="SMART" id="SM00448">
    <property type="entry name" value="REC"/>
    <property type="match status" value="1"/>
</dbReference>
<keyword evidence="2" id="KW-0238">DNA-binding</keyword>
<evidence type="ECO:0000313" key="8">
    <source>
        <dbReference type="Proteomes" id="UP000622707"/>
    </source>
</evidence>
<feature type="domain" description="HTH luxR-type" evidence="5">
    <location>
        <begin position="135"/>
        <end position="200"/>
    </location>
</feature>
<feature type="modified residue" description="4-aspartylphosphate" evidence="4">
    <location>
        <position position="54"/>
    </location>
</feature>
<evidence type="ECO:0000256" key="2">
    <source>
        <dbReference type="ARBA" id="ARBA00023125"/>
    </source>
</evidence>
<protein>
    <submittedName>
        <fullName evidence="7">Response regulator transcription factor</fullName>
    </submittedName>
</protein>
<name>A0ABS1JQW2_9BURK</name>
<dbReference type="EMBL" id="JAEQND010000008">
    <property type="protein sequence ID" value="MBL0426628.1"/>
    <property type="molecule type" value="Genomic_DNA"/>
</dbReference>
<dbReference type="Gene3D" id="1.10.10.10">
    <property type="entry name" value="Winged helix-like DNA-binding domain superfamily/Winged helix DNA-binding domain"/>
    <property type="match status" value="1"/>
</dbReference>
<evidence type="ECO:0000313" key="7">
    <source>
        <dbReference type="EMBL" id="MBL0426628.1"/>
    </source>
</evidence>
<dbReference type="Pfam" id="PF00072">
    <property type="entry name" value="Response_reg"/>
    <property type="match status" value="1"/>
</dbReference>
<dbReference type="Pfam" id="PF00196">
    <property type="entry name" value="GerE"/>
    <property type="match status" value="1"/>
</dbReference>
<dbReference type="InterPro" id="IPR000792">
    <property type="entry name" value="Tscrpt_reg_LuxR_C"/>
</dbReference>
<evidence type="ECO:0000256" key="4">
    <source>
        <dbReference type="PROSITE-ProRule" id="PRU00169"/>
    </source>
</evidence>
<keyword evidence="8" id="KW-1185">Reference proteome</keyword>
<evidence type="ECO:0000259" key="5">
    <source>
        <dbReference type="PROSITE" id="PS50043"/>
    </source>
</evidence>
<dbReference type="PROSITE" id="PS00622">
    <property type="entry name" value="HTH_LUXR_1"/>
    <property type="match status" value="1"/>
</dbReference>
<comment type="caution">
    <text evidence="7">The sequence shown here is derived from an EMBL/GenBank/DDBJ whole genome shotgun (WGS) entry which is preliminary data.</text>
</comment>
<dbReference type="SMART" id="SM00421">
    <property type="entry name" value="HTH_LUXR"/>
    <property type="match status" value="1"/>
</dbReference>
<keyword evidence="1" id="KW-0805">Transcription regulation</keyword>
<gene>
    <name evidence="7" type="ORF">JI746_16050</name>
</gene>
<feature type="domain" description="Response regulatory" evidence="6">
    <location>
        <begin position="5"/>
        <end position="119"/>
    </location>
</feature>
<evidence type="ECO:0000256" key="3">
    <source>
        <dbReference type="ARBA" id="ARBA00023163"/>
    </source>
</evidence>
<dbReference type="PROSITE" id="PS50043">
    <property type="entry name" value="HTH_LUXR_2"/>
    <property type="match status" value="1"/>
</dbReference>
<keyword evidence="3" id="KW-0804">Transcription</keyword>
<sequence length="201" mass="21720">MPCDTVYVVDDDASVRDSLSLMLSLRGFATATFGNAEDFLATARPEWRGCVLADIRMPGMSGLDLLDEVRRRFPGLAVVVVTAHGDVAAARRAFLGDAADFVEKPFDSGHILAAIANASARLAAQAGRQPRVPRGRLPGEVLTERERQVLELLMQGLHNRQIASQLGISPRTVEVHKARVMEKLGVSSMVELVRLHDGPAG</sequence>
<dbReference type="PROSITE" id="PS50110">
    <property type="entry name" value="RESPONSE_REGULATORY"/>
    <property type="match status" value="1"/>
</dbReference>
<proteinExistence type="predicted"/>
<dbReference type="PANTHER" id="PTHR44688:SF16">
    <property type="entry name" value="DNA-BINDING TRANSCRIPTIONAL ACTIVATOR DEVR_DOSR"/>
    <property type="match status" value="1"/>
</dbReference>
<evidence type="ECO:0000256" key="1">
    <source>
        <dbReference type="ARBA" id="ARBA00023015"/>
    </source>
</evidence>
<dbReference type="InterPro" id="IPR001789">
    <property type="entry name" value="Sig_transdc_resp-reg_receiver"/>
</dbReference>
<dbReference type="InterPro" id="IPR016032">
    <property type="entry name" value="Sig_transdc_resp-reg_C-effctor"/>
</dbReference>
<evidence type="ECO:0000259" key="6">
    <source>
        <dbReference type="PROSITE" id="PS50110"/>
    </source>
</evidence>
<dbReference type="CDD" id="cd06170">
    <property type="entry name" value="LuxR_C_like"/>
    <property type="match status" value="1"/>
</dbReference>
<organism evidence="7 8">
    <name type="scientific">Ramlibacter alkalitolerans</name>
    <dbReference type="NCBI Taxonomy" id="2039631"/>
    <lineage>
        <taxon>Bacteria</taxon>
        <taxon>Pseudomonadati</taxon>
        <taxon>Pseudomonadota</taxon>
        <taxon>Betaproteobacteria</taxon>
        <taxon>Burkholderiales</taxon>
        <taxon>Comamonadaceae</taxon>
        <taxon>Ramlibacter</taxon>
    </lineage>
</organism>
<reference evidence="7 8" key="1">
    <citation type="journal article" date="2017" name="Int. J. Syst. Evol. Microbiol.">
        <title>Ramlibacter alkalitolerans sp. nov., alkali-tolerant bacterium isolated from soil of ginseng.</title>
        <authorList>
            <person name="Lee D.H."/>
            <person name="Cha C.J."/>
        </authorList>
    </citation>
    <scope>NUCLEOTIDE SEQUENCE [LARGE SCALE GENOMIC DNA]</scope>
    <source>
        <strain evidence="7 8">KACC 19305</strain>
    </source>
</reference>
<dbReference type="InterPro" id="IPR011006">
    <property type="entry name" value="CheY-like_superfamily"/>
</dbReference>
<accession>A0ABS1JQW2</accession>
<dbReference type="PRINTS" id="PR00038">
    <property type="entry name" value="HTHLUXR"/>
</dbReference>
<keyword evidence="4" id="KW-0597">Phosphoprotein</keyword>
<dbReference type="PANTHER" id="PTHR44688">
    <property type="entry name" value="DNA-BINDING TRANSCRIPTIONAL ACTIVATOR DEVR_DOSR"/>
    <property type="match status" value="1"/>
</dbReference>
<dbReference type="SUPFAM" id="SSF46894">
    <property type="entry name" value="C-terminal effector domain of the bipartite response regulators"/>
    <property type="match status" value="1"/>
</dbReference>
<dbReference type="Proteomes" id="UP000622707">
    <property type="component" value="Unassembled WGS sequence"/>
</dbReference>
<dbReference type="SUPFAM" id="SSF52172">
    <property type="entry name" value="CheY-like"/>
    <property type="match status" value="1"/>
</dbReference>
<dbReference type="Gene3D" id="3.40.50.2300">
    <property type="match status" value="1"/>
</dbReference>